<proteinExistence type="predicted"/>
<dbReference type="PANTHER" id="PTHR11101:SF80">
    <property type="entry name" value="PHOSPHATE TRANSPORTER"/>
    <property type="match status" value="1"/>
</dbReference>
<feature type="transmembrane region" description="Helical" evidence="6">
    <location>
        <begin position="303"/>
        <end position="329"/>
    </location>
</feature>
<dbReference type="GO" id="GO:0016020">
    <property type="term" value="C:membrane"/>
    <property type="evidence" value="ECO:0007669"/>
    <property type="project" value="UniProtKB-SubCell"/>
</dbReference>
<keyword evidence="5 6" id="KW-0472">Membrane</keyword>
<dbReference type="PANTHER" id="PTHR11101">
    <property type="entry name" value="PHOSPHATE TRANSPORTER"/>
    <property type="match status" value="1"/>
</dbReference>
<keyword evidence="2" id="KW-0813">Transport</keyword>
<dbReference type="RefSeq" id="WP_012625580.1">
    <property type="nucleotide sequence ID" value="NZ_FPIW01000002.1"/>
</dbReference>
<dbReference type="AlphaFoldDB" id="A0AA94HQE3"/>
<evidence type="ECO:0000313" key="8">
    <source>
        <dbReference type="Proteomes" id="UP000182680"/>
    </source>
</evidence>
<feature type="transmembrane region" description="Helical" evidence="6">
    <location>
        <begin position="137"/>
        <end position="160"/>
    </location>
</feature>
<dbReference type="GO" id="GO:0035435">
    <property type="term" value="P:phosphate ion transmembrane transport"/>
    <property type="evidence" value="ECO:0007669"/>
    <property type="project" value="TreeGrafter"/>
</dbReference>
<evidence type="ECO:0000256" key="4">
    <source>
        <dbReference type="ARBA" id="ARBA00022989"/>
    </source>
</evidence>
<feature type="transmembrane region" description="Helical" evidence="6">
    <location>
        <begin position="110"/>
        <end position="131"/>
    </location>
</feature>
<dbReference type="GO" id="GO:0005315">
    <property type="term" value="F:phosphate transmembrane transporter activity"/>
    <property type="evidence" value="ECO:0007669"/>
    <property type="project" value="InterPro"/>
</dbReference>
<dbReference type="Pfam" id="PF01384">
    <property type="entry name" value="PHO4"/>
    <property type="match status" value="1"/>
</dbReference>
<dbReference type="InterPro" id="IPR001204">
    <property type="entry name" value="Phos_transporter"/>
</dbReference>
<protein>
    <submittedName>
        <fullName evidence="7">Inorganic phosphate transporter, PiT family</fullName>
    </submittedName>
</protein>
<accession>A0AA94HQE3</accession>
<evidence type="ECO:0000256" key="3">
    <source>
        <dbReference type="ARBA" id="ARBA00022692"/>
    </source>
</evidence>
<sequence length="334" mass="34820">MFDIPVLLALIVLVALIFDFTNGAHDCANAIATVVSTKVVTPRFAVGAAALLNLGGALLGTEVAKTLGSGIVLPHVVEGSHVLVLAALVGAISWNCITWYFGIPSSSSHALIGGLIGAAVADAGFSALNGGGIVDKVLIPLIASPLAGFLVGYLIMWIIFWTCARMHRRKVNGVFRRLQLVSAAFMATSHGLNDAQKTMGIITLALLIFGKIDVVEVPLWVKLSCAGAMALGTAVGGWKIVKTMGHRIFKLEPVHGFAAETSAALVITGASMLGAPVSTTHTISACIFGVGSTKRLSAVRWNVAGSLVTAWVLTLPAAGGIGFISYWLLHFIWN</sequence>
<reference evidence="8" key="1">
    <citation type="submission" date="2016-11" db="EMBL/GenBank/DDBJ databases">
        <authorList>
            <person name="Jaros S."/>
            <person name="Januszkiewicz K."/>
            <person name="Wedrychowicz H."/>
        </authorList>
    </citation>
    <scope>NUCLEOTIDE SEQUENCE [LARGE SCALE GENOMIC DNA]</scope>
    <source>
        <strain evidence="8">DSM 7057</strain>
    </source>
</reference>
<dbReference type="EMBL" id="FPIW01000002">
    <property type="protein sequence ID" value="SFW11448.1"/>
    <property type="molecule type" value="Genomic_DNA"/>
</dbReference>
<evidence type="ECO:0000256" key="2">
    <source>
        <dbReference type="ARBA" id="ARBA00022448"/>
    </source>
</evidence>
<keyword evidence="4 6" id="KW-1133">Transmembrane helix</keyword>
<comment type="caution">
    <text evidence="7">The sequence shown here is derived from an EMBL/GenBank/DDBJ whole genome shotgun (WGS) entry which is preliminary data.</text>
</comment>
<organism evidence="7 8">
    <name type="scientific">Desulfovibrio desulfuricans</name>
    <dbReference type="NCBI Taxonomy" id="876"/>
    <lineage>
        <taxon>Bacteria</taxon>
        <taxon>Pseudomonadati</taxon>
        <taxon>Thermodesulfobacteriota</taxon>
        <taxon>Desulfovibrionia</taxon>
        <taxon>Desulfovibrionales</taxon>
        <taxon>Desulfovibrionaceae</taxon>
        <taxon>Desulfovibrio</taxon>
    </lineage>
</organism>
<dbReference type="OMA" id="GVNWQKA"/>
<keyword evidence="3 6" id="KW-0812">Transmembrane</keyword>
<gene>
    <name evidence="7" type="ORF">SAMN02910291_00018</name>
</gene>
<evidence type="ECO:0000256" key="5">
    <source>
        <dbReference type="ARBA" id="ARBA00023136"/>
    </source>
</evidence>
<evidence type="ECO:0000313" key="7">
    <source>
        <dbReference type="EMBL" id="SFW11448.1"/>
    </source>
</evidence>
<evidence type="ECO:0000256" key="1">
    <source>
        <dbReference type="ARBA" id="ARBA00004141"/>
    </source>
</evidence>
<name>A0AA94HQE3_DESDE</name>
<comment type="subcellular location">
    <subcellularLocation>
        <location evidence="1">Membrane</location>
        <topology evidence="1">Multi-pass membrane protein</topology>
    </subcellularLocation>
</comment>
<dbReference type="Proteomes" id="UP000182680">
    <property type="component" value="Unassembled WGS sequence"/>
</dbReference>
<feature type="transmembrane region" description="Helical" evidence="6">
    <location>
        <begin position="82"/>
        <end position="103"/>
    </location>
</feature>
<evidence type="ECO:0000256" key="6">
    <source>
        <dbReference type="SAM" id="Phobius"/>
    </source>
</evidence>